<sequence>MSGSRPPGRESFYVQNVIEGASIPGGTSLDFGRITTSVVPITQLDLTTLNIFDHAEPLGLAAGYDQGGKLIALAISDPNTCKIIDVSSISKSKARHTSDEALHFLEDKVLCRSAGELFAFDAGPITVSIYTSLRLRITGLVDIQTAFLEKDQDRAPLASVLEIMGSDGAVYEDNVKELFNEPVYDPEDKNCRIDLATRAWLAAFLPTYSNGAMMLDGVARIDTKKKGEYELDMITKLGTDAHRQDYLSPMQTEHKFTARSDENGRIQARADIYKTKFHANRDVQVTVENARGKFSIYGTVEGTVGRTGSIKVDHHITSEAVTTVTSIGHEGPTRADRDKAQLILHALQDKVSLGSKNPWVQNIWFPDGQGMSWPEDWDPNPADLPLPPPSEGGNQARYNPSQLKAVEAMLSSSTNNSIVLIQGPPGTGKTSVIANYVLRATEAGQKGIWLIAQSNVAVKNIAEKLMSIGFEKWRLLVSKDFHYEW</sequence>
<proteinExistence type="predicted"/>
<reference evidence="1 2" key="1">
    <citation type="journal article" date="2019" name="Nat. Ecol. Evol.">
        <title>Megaphylogeny resolves global patterns of mushroom evolution.</title>
        <authorList>
            <person name="Varga T."/>
            <person name="Krizsan K."/>
            <person name="Foldi C."/>
            <person name="Dima B."/>
            <person name="Sanchez-Garcia M."/>
            <person name="Sanchez-Ramirez S."/>
            <person name="Szollosi G.J."/>
            <person name="Szarkandi J.G."/>
            <person name="Papp V."/>
            <person name="Albert L."/>
            <person name="Andreopoulos W."/>
            <person name="Angelini C."/>
            <person name="Antonin V."/>
            <person name="Barry K.W."/>
            <person name="Bougher N.L."/>
            <person name="Buchanan P."/>
            <person name="Buyck B."/>
            <person name="Bense V."/>
            <person name="Catcheside P."/>
            <person name="Chovatia M."/>
            <person name="Cooper J."/>
            <person name="Damon W."/>
            <person name="Desjardin D."/>
            <person name="Finy P."/>
            <person name="Geml J."/>
            <person name="Haridas S."/>
            <person name="Hughes K."/>
            <person name="Justo A."/>
            <person name="Karasinski D."/>
            <person name="Kautmanova I."/>
            <person name="Kiss B."/>
            <person name="Kocsube S."/>
            <person name="Kotiranta H."/>
            <person name="LaButti K.M."/>
            <person name="Lechner B.E."/>
            <person name="Liimatainen K."/>
            <person name="Lipzen A."/>
            <person name="Lukacs Z."/>
            <person name="Mihaltcheva S."/>
            <person name="Morgado L.N."/>
            <person name="Niskanen T."/>
            <person name="Noordeloos M.E."/>
            <person name="Ohm R.A."/>
            <person name="Ortiz-Santana B."/>
            <person name="Ovrebo C."/>
            <person name="Racz N."/>
            <person name="Riley R."/>
            <person name="Savchenko A."/>
            <person name="Shiryaev A."/>
            <person name="Soop K."/>
            <person name="Spirin V."/>
            <person name="Szebenyi C."/>
            <person name="Tomsovsky M."/>
            <person name="Tulloss R.E."/>
            <person name="Uehling J."/>
            <person name="Grigoriev I.V."/>
            <person name="Vagvolgyi C."/>
            <person name="Papp T."/>
            <person name="Martin F.M."/>
            <person name="Miettinen O."/>
            <person name="Hibbett D.S."/>
            <person name="Nagy L.G."/>
        </authorList>
    </citation>
    <scope>NUCLEOTIDE SEQUENCE [LARGE SCALE GENOMIC DNA]</scope>
    <source>
        <strain evidence="1 2">NL-1719</strain>
    </source>
</reference>
<gene>
    <name evidence="1" type="ORF">BDN72DRAFT_549686</name>
</gene>
<protein>
    <submittedName>
        <fullName evidence="1">Uncharacterized protein</fullName>
    </submittedName>
</protein>
<dbReference type="EMBL" id="ML208315">
    <property type="protein sequence ID" value="TFK70342.1"/>
    <property type="molecule type" value="Genomic_DNA"/>
</dbReference>
<name>A0ACD3AZG2_9AGAR</name>
<evidence type="ECO:0000313" key="2">
    <source>
        <dbReference type="Proteomes" id="UP000308600"/>
    </source>
</evidence>
<organism evidence="1 2">
    <name type="scientific">Pluteus cervinus</name>
    <dbReference type="NCBI Taxonomy" id="181527"/>
    <lineage>
        <taxon>Eukaryota</taxon>
        <taxon>Fungi</taxon>
        <taxon>Dikarya</taxon>
        <taxon>Basidiomycota</taxon>
        <taxon>Agaricomycotina</taxon>
        <taxon>Agaricomycetes</taxon>
        <taxon>Agaricomycetidae</taxon>
        <taxon>Agaricales</taxon>
        <taxon>Pluteineae</taxon>
        <taxon>Pluteaceae</taxon>
        <taxon>Pluteus</taxon>
    </lineage>
</organism>
<evidence type="ECO:0000313" key="1">
    <source>
        <dbReference type="EMBL" id="TFK70342.1"/>
    </source>
</evidence>
<dbReference type="Proteomes" id="UP000308600">
    <property type="component" value="Unassembled WGS sequence"/>
</dbReference>
<keyword evidence="2" id="KW-1185">Reference proteome</keyword>
<accession>A0ACD3AZG2</accession>